<keyword evidence="9" id="KW-1185">Reference proteome</keyword>
<feature type="domain" description="Glycosyltransferase 61 catalytic" evidence="5">
    <location>
        <begin position="219"/>
        <end position="430"/>
    </location>
</feature>
<keyword evidence="1" id="KW-0328">Glycosyltransferase</keyword>
<evidence type="ECO:0000313" key="9">
    <source>
        <dbReference type="Proteomes" id="UP001152797"/>
    </source>
</evidence>
<feature type="chain" id="PRO_5043270967" evidence="4">
    <location>
        <begin position="24"/>
        <end position="502"/>
    </location>
</feature>
<keyword evidence="3" id="KW-0325">Glycoprotein</keyword>
<evidence type="ECO:0000259" key="5">
    <source>
        <dbReference type="Pfam" id="PF04577"/>
    </source>
</evidence>
<feature type="signal peptide" evidence="4">
    <location>
        <begin position="1"/>
        <end position="23"/>
    </location>
</feature>
<gene>
    <name evidence="6" type="ORF">C1SCF055_LOCUS26294</name>
</gene>
<evidence type="ECO:0000256" key="1">
    <source>
        <dbReference type="ARBA" id="ARBA00022676"/>
    </source>
</evidence>
<keyword evidence="4" id="KW-0732">Signal</keyword>
<comment type="caution">
    <text evidence="6">The sequence shown here is derived from an EMBL/GenBank/DDBJ whole genome shotgun (WGS) entry which is preliminary data.</text>
</comment>
<dbReference type="Pfam" id="PF04577">
    <property type="entry name" value="Glyco_transf_61"/>
    <property type="match status" value="1"/>
</dbReference>
<dbReference type="InterPro" id="IPR007657">
    <property type="entry name" value="Glycosyltransferase_61"/>
</dbReference>
<reference evidence="6" key="1">
    <citation type="submission" date="2022-10" db="EMBL/GenBank/DDBJ databases">
        <authorList>
            <person name="Chen Y."/>
            <person name="Dougan E. K."/>
            <person name="Chan C."/>
            <person name="Rhodes N."/>
            <person name="Thang M."/>
        </authorList>
    </citation>
    <scope>NUCLEOTIDE SEQUENCE</scope>
</reference>
<evidence type="ECO:0000256" key="3">
    <source>
        <dbReference type="ARBA" id="ARBA00023180"/>
    </source>
</evidence>
<reference evidence="7" key="2">
    <citation type="submission" date="2024-04" db="EMBL/GenBank/DDBJ databases">
        <authorList>
            <person name="Chen Y."/>
            <person name="Shah S."/>
            <person name="Dougan E. K."/>
            <person name="Thang M."/>
            <person name="Chan C."/>
        </authorList>
    </citation>
    <scope>NUCLEOTIDE SEQUENCE [LARGE SCALE GENOMIC DNA]</scope>
</reference>
<evidence type="ECO:0000313" key="7">
    <source>
        <dbReference type="EMBL" id="CAL1153528.1"/>
    </source>
</evidence>
<evidence type="ECO:0000256" key="4">
    <source>
        <dbReference type="SAM" id="SignalP"/>
    </source>
</evidence>
<keyword evidence="2" id="KW-0808">Transferase</keyword>
<protein>
    <submittedName>
        <fullName evidence="8">Glycosyltransferase 61 catalytic domain-containing protein</fullName>
    </submittedName>
</protein>
<organism evidence="6">
    <name type="scientific">Cladocopium goreaui</name>
    <dbReference type="NCBI Taxonomy" id="2562237"/>
    <lineage>
        <taxon>Eukaryota</taxon>
        <taxon>Sar</taxon>
        <taxon>Alveolata</taxon>
        <taxon>Dinophyceae</taxon>
        <taxon>Suessiales</taxon>
        <taxon>Symbiodiniaceae</taxon>
        <taxon>Cladocopium</taxon>
    </lineage>
</organism>
<dbReference type="EMBL" id="CAMXCT010002746">
    <property type="protein sequence ID" value="CAI4000153.1"/>
    <property type="molecule type" value="Genomic_DNA"/>
</dbReference>
<evidence type="ECO:0000313" key="6">
    <source>
        <dbReference type="EMBL" id="CAI4000153.1"/>
    </source>
</evidence>
<dbReference type="AlphaFoldDB" id="A0A9P1CYL1"/>
<dbReference type="EMBL" id="CAMXCT020002746">
    <property type="protein sequence ID" value="CAL1153528.1"/>
    <property type="molecule type" value="Genomic_DNA"/>
</dbReference>
<proteinExistence type="predicted"/>
<dbReference type="Proteomes" id="UP001152797">
    <property type="component" value="Unassembled WGS sequence"/>
</dbReference>
<evidence type="ECO:0000313" key="8">
    <source>
        <dbReference type="EMBL" id="CAL4787465.1"/>
    </source>
</evidence>
<accession>A0A9P1CYL1</accession>
<dbReference type="InterPro" id="IPR049625">
    <property type="entry name" value="Glyco_transf_61_cat"/>
</dbReference>
<dbReference type="OrthoDB" id="427282at2759"/>
<dbReference type="EMBL" id="CAMXCT030002746">
    <property type="protein sequence ID" value="CAL4787465.1"/>
    <property type="molecule type" value="Genomic_DNA"/>
</dbReference>
<sequence length="502" mass="55701">MLPLMGGFCTWLLVLLLAASIQGERTGSEATGRQLMQVKVLQVAPETQAQHFLHQLRLESWDADVGDVANGTVAQSQPLEWRMVRRFPPLVSPGGRVNPKCGNVGIRFPQLISRNQSTMDAFYRYACGSAADFFITDPTLAMTGTMASLEQGCMNLQPWPDMIRASNRTHGEYLYRSCGERSGEHCSAQNFTAAKVTPITVDEDVLAVSSLRSLPQMDYQHALLDFLAPAWIASNGFRKELLNGSVKMLAVTPWQIEMLKALGMPEDAILQVDIGEYKADSPKLVLCSKRSLHLFRPGGPEGRRLPELPFRDSRSYSDFWHRFFNWQVRDEITHAITTFAGLKEPSASGDIVFLQRCTDRRPIANEQEALSLTRTALTAANRSELLTSVCGSREDFLEQIREMRTARLVIGAHGGALANLLFAPKNAGVLEFVGTAAAHAGLAGVWPPYKSYWYGGAGAAFKFYRVVLYDADAEGNWALELPDYELALQEWLATEKPLQHTV</sequence>
<dbReference type="PANTHER" id="PTHR20961">
    <property type="entry name" value="GLYCOSYLTRANSFERASE"/>
    <property type="match status" value="1"/>
</dbReference>
<evidence type="ECO:0000256" key="2">
    <source>
        <dbReference type="ARBA" id="ARBA00022679"/>
    </source>
</evidence>
<dbReference type="GO" id="GO:0016757">
    <property type="term" value="F:glycosyltransferase activity"/>
    <property type="evidence" value="ECO:0007669"/>
    <property type="project" value="UniProtKB-KW"/>
</dbReference>
<name>A0A9P1CYL1_9DINO</name>